<comment type="similarity">
    <text evidence="7">Belongs to the binding-protein-dependent transport system permease family.</text>
</comment>
<evidence type="ECO:0000259" key="8">
    <source>
        <dbReference type="PROSITE" id="PS50928"/>
    </source>
</evidence>
<feature type="transmembrane region" description="Helical" evidence="7">
    <location>
        <begin position="98"/>
        <end position="118"/>
    </location>
</feature>
<dbReference type="Gene3D" id="1.10.3720.10">
    <property type="entry name" value="MetI-like"/>
    <property type="match status" value="1"/>
</dbReference>
<keyword evidence="10" id="KW-1185">Reference proteome</keyword>
<dbReference type="Pfam" id="PF00528">
    <property type="entry name" value="BPD_transp_1"/>
    <property type="match status" value="1"/>
</dbReference>
<name>A0A1W6P0C2_9RHOB</name>
<evidence type="ECO:0000256" key="6">
    <source>
        <dbReference type="ARBA" id="ARBA00023136"/>
    </source>
</evidence>
<feature type="transmembrane region" description="Helical" evidence="7">
    <location>
        <begin position="238"/>
        <end position="260"/>
    </location>
</feature>
<feature type="domain" description="ABC transmembrane type-1" evidence="8">
    <location>
        <begin position="94"/>
        <end position="308"/>
    </location>
</feature>
<dbReference type="STRING" id="92947.BVG79_01548"/>
<keyword evidence="3" id="KW-1003">Cell membrane</keyword>
<keyword evidence="4 7" id="KW-0812">Transmembrane</keyword>
<dbReference type="InterPro" id="IPR035906">
    <property type="entry name" value="MetI-like_sf"/>
</dbReference>
<evidence type="ECO:0000313" key="10">
    <source>
        <dbReference type="Proteomes" id="UP000242447"/>
    </source>
</evidence>
<proteinExistence type="inferred from homology"/>
<dbReference type="GO" id="GO:0055085">
    <property type="term" value="P:transmembrane transport"/>
    <property type="evidence" value="ECO:0007669"/>
    <property type="project" value="InterPro"/>
</dbReference>
<sequence>MIGGAPHFSSDELMAVTFDPASPWPARLRLLNLKPWFYLAPALGLLFIWVYGPLGYALWLSFHEWNMLPFLQPRAVGLLNYERLVTLPQTGQALRNTAFYLLGLLPLTVALPVFIAILTQDLQGRWRNLYRALIFLPLIIAPVVAAAVWRWLLDPQFGLVNAVIGAFGLEPVRFLNDPNFALWSIVWITGWKLMGFSTLIVSAALSSINPSLIEAARIDCASEWEVTRHIRLPLLSPTIFLLVLLTIMVGAQWTFTYIHVLTQGGPLDSSTNIYYLLWQFGFGSLAAGWASAAGMILFVGFGVVGLALIWIMNRVTFHDN</sequence>
<evidence type="ECO:0000256" key="4">
    <source>
        <dbReference type="ARBA" id="ARBA00022692"/>
    </source>
</evidence>
<evidence type="ECO:0000256" key="3">
    <source>
        <dbReference type="ARBA" id="ARBA00022475"/>
    </source>
</evidence>
<keyword evidence="6 7" id="KW-0472">Membrane</keyword>
<feature type="transmembrane region" description="Helical" evidence="7">
    <location>
        <begin position="130"/>
        <end position="152"/>
    </location>
</feature>
<dbReference type="InterPro" id="IPR051393">
    <property type="entry name" value="ABC_transporter_permease"/>
</dbReference>
<protein>
    <submittedName>
        <fullName evidence="9">ABC transporter permease</fullName>
    </submittedName>
</protein>
<dbReference type="PANTHER" id="PTHR30193">
    <property type="entry name" value="ABC TRANSPORTER PERMEASE PROTEIN"/>
    <property type="match status" value="1"/>
</dbReference>
<feature type="transmembrane region" description="Helical" evidence="7">
    <location>
        <begin position="180"/>
        <end position="205"/>
    </location>
</feature>
<reference evidence="9 10" key="1">
    <citation type="submission" date="2017-02" db="EMBL/GenBank/DDBJ databases">
        <title>Ketogulonicigenium robustum SPU B003 Genome sequencing and assembly.</title>
        <authorList>
            <person name="Li Y."/>
            <person name="Liu L."/>
            <person name="Wang C."/>
            <person name="Zhang M."/>
            <person name="Zhang T."/>
            <person name="Zhang Y."/>
        </authorList>
    </citation>
    <scope>NUCLEOTIDE SEQUENCE [LARGE SCALE GENOMIC DNA]</scope>
    <source>
        <strain evidence="9 10">SPU_B003</strain>
    </source>
</reference>
<evidence type="ECO:0000256" key="5">
    <source>
        <dbReference type="ARBA" id="ARBA00022989"/>
    </source>
</evidence>
<accession>A0A1W6P0C2</accession>
<dbReference type="Proteomes" id="UP000242447">
    <property type="component" value="Chromosome"/>
</dbReference>
<feature type="transmembrane region" description="Helical" evidence="7">
    <location>
        <begin position="36"/>
        <end position="59"/>
    </location>
</feature>
<dbReference type="GO" id="GO:0005886">
    <property type="term" value="C:plasma membrane"/>
    <property type="evidence" value="ECO:0007669"/>
    <property type="project" value="UniProtKB-SubCell"/>
</dbReference>
<evidence type="ECO:0000256" key="2">
    <source>
        <dbReference type="ARBA" id="ARBA00022448"/>
    </source>
</evidence>
<dbReference type="SUPFAM" id="SSF161098">
    <property type="entry name" value="MetI-like"/>
    <property type="match status" value="1"/>
</dbReference>
<evidence type="ECO:0000256" key="7">
    <source>
        <dbReference type="RuleBase" id="RU363032"/>
    </source>
</evidence>
<dbReference type="EMBL" id="CP019937">
    <property type="protein sequence ID" value="ARO14894.1"/>
    <property type="molecule type" value="Genomic_DNA"/>
</dbReference>
<dbReference type="CDD" id="cd06261">
    <property type="entry name" value="TM_PBP2"/>
    <property type="match status" value="1"/>
</dbReference>
<dbReference type="AlphaFoldDB" id="A0A1W6P0C2"/>
<dbReference type="PANTHER" id="PTHR30193:SF37">
    <property type="entry name" value="INNER MEMBRANE ABC TRANSPORTER PERMEASE PROTEIN YCJO"/>
    <property type="match status" value="1"/>
</dbReference>
<comment type="subcellular location">
    <subcellularLocation>
        <location evidence="1 7">Cell membrane</location>
        <topology evidence="1 7">Multi-pass membrane protein</topology>
    </subcellularLocation>
</comment>
<keyword evidence="5 7" id="KW-1133">Transmembrane helix</keyword>
<dbReference type="PROSITE" id="PS50928">
    <property type="entry name" value="ABC_TM1"/>
    <property type="match status" value="1"/>
</dbReference>
<organism evidence="9 10">
    <name type="scientific">Ketogulonicigenium robustum</name>
    <dbReference type="NCBI Taxonomy" id="92947"/>
    <lineage>
        <taxon>Bacteria</taxon>
        <taxon>Pseudomonadati</taxon>
        <taxon>Pseudomonadota</taxon>
        <taxon>Alphaproteobacteria</taxon>
        <taxon>Rhodobacterales</taxon>
        <taxon>Roseobacteraceae</taxon>
        <taxon>Ketogulonicigenium</taxon>
    </lineage>
</organism>
<gene>
    <name evidence="9" type="primary">smoF</name>
    <name evidence="9" type="ORF">BVG79_01548</name>
</gene>
<dbReference type="KEGG" id="kro:BVG79_01548"/>
<evidence type="ECO:0000256" key="1">
    <source>
        <dbReference type="ARBA" id="ARBA00004651"/>
    </source>
</evidence>
<dbReference type="InterPro" id="IPR000515">
    <property type="entry name" value="MetI-like"/>
</dbReference>
<keyword evidence="2 7" id="KW-0813">Transport</keyword>
<evidence type="ECO:0000313" key="9">
    <source>
        <dbReference type="EMBL" id="ARO14894.1"/>
    </source>
</evidence>
<feature type="transmembrane region" description="Helical" evidence="7">
    <location>
        <begin position="280"/>
        <end position="311"/>
    </location>
</feature>